<dbReference type="KEGG" id="bph:Bphy_6280"/>
<evidence type="ECO:0000256" key="3">
    <source>
        <dbReference type="ARBA" id="ARBA00022448"/>
    </source>
</evidence>
<dbReference type="RefSeq" id="WP_012405473.1">
    <property type="nucleotide sequence ID" value="NZ_CADFGH010000018.1"/>
</dbReference>
<evidence type="ECO:0000313" key="13">
    <source>
        <dbReference type="Proteomes" id="UP000001192"/>
    </source>
</evidence>
<gene>
    <name evidence="12" type="ordered locus">Bphy_6280</name>
</gene>
<dbReference type="InterPro" id="IPR051084">
    <property type="entry name" value="H+-coupled_symporters"/>
</dbReference>
<evidence type="ECO:0000256" key="1">
    <source>
        <dbReference type="ARBA" id="ARBA00004651"/>
    </source>
</evidence>
<feature type="domain" description="Major facilitator superfamily (MFS) profile" evidence="11">
    <location>
        <begin position="43"/>
        <end position="452"/>
    </location>
</feature>
<dbReference type="PANTHER" id="PTHR43528">
    <property type="entry name" value="ALPHA-KETOGLUTARATE PERMEASE"/>
    <property type="match status" value="1"/>
</dbReference>
<name>B2JWI7_PARP8</name>
<dbReference type="Gene3D" id="1.20.1250.20">
    <property type="entry name" value="MFS general substrate transporter like domains"/>
    <property type="match status" value="2"/>
</dbReference>
<dbReference type="HOGENOM" id="CLU_001265_39_0_4"/>
<dbReference type="InterPro" id="IPR020846">
    <property type="entry name" value="MFS_dom"/>
</dbReference>
<proteinExistence type="inferred from homology"/>
<feature type="transmembrane region" description="Helical" evidence="10">
    <location>
        <begin position="334"/>
        <end position="351"/>
    </location>
</feature>
<evidence type="ECO:0000256" key="10">
    <source>
        <dbReference type="SAM" id="Phobius"/>
    </source>
</evidence>
<feature type="transmembrane region" description="Helical" evidence="10">
    <location>
        <begin position="303"/>
        <end position="322"/>
    </location>
</feature>
<keyword evidence="4" id="KW-1003">Cell membrane</keyword>
<dbReference type="FunFam" id="1.20.1250.20:FF:000001">
    <property type="entry name" value="Dicarboxylate MFS transporter"/>
    <property type="match status" value="1"/>
</dbReference>
<evidence type="ECO:0000256" key="2">
    <source>
        <dbReference type="ARBA" id="ARBA00008240"/>
    </source>
</evidence>
<accession>B2JWI7</accession>
<organism evidence="12 13">
    <name type="scientific">Paraburkholderia phymatum (strain DSM 17167 / CIP 108236 / LMG 21445 / STM815)</name>
    <name type="common">Burkholderia phymatum</name>
    <dbReference type="NCBI Taxonomy" id="391038"/>
    <lineage>
        <taxon>Bacteria</taxon>
        <taxon>Pseudomonadati</taxon>
        <taxon>Pseudomonadota</taxon>
        <taxon>Betaproteobacteria</taxon>
        <taxon>Burkholderiales</taxon>
        <taxon>Burkholderiaceae</taxon>
        <taxon>Paraburkholderia</taxon>
    </lineage>
</organism>
<dbReference type="EMBL" id="CP001045">
    <property type="protein sequence ID" value="ACC75314.1"/>
    <property type="molecule type" value="Genomic_DNA"/>
</dbReference>
<keyword evidence="6" id="KW-0769">Symport</keyword>
<evidence type="ECO:0000256" key="8">
    <source>
        <dbReference type="ARBA" id="ARBA00023136"/>
    </source>
</evidence>
<keyword evidence="5 10" id="KW-0812">Transmembrane</keyword>
<dbReference type="SUPFAM" id="SSF103473">
    <property type="entry name" value="MFS general substrate transporter"/>
    <property type="match status" value="1"/>
</dbReference>
<keyword evidence="13" id="KW-1185">Reference proteome</keyword>
<evidence type="ECO:0000256" key="7">
    <source>
        <dbReference type="ARBA" id="ARBA00022989"/>
    </source>
</evidence>
<feature type="transmembrane region" description="Helical" evidence="10">
    <location>
        <begin position="115"/>
        <end position="133"/>
    </location>
</feature>
<keyword evidence="8 10" id="KW-0472">Membrane</keyword>
<feature type="compositionally biased region" description="Polar residues" evidence="9">
    <location>
        <begin position="23"/>
        <end position="32"/>
    </location>
</feature>
<feature type="transmembrane region" description="Helical" evidence="10">
    <location>
        <begin position="396"/>
        <end position="421"/>
    </location>
</feature>
<feature type="transmembrane region" description="Helical" evidence="10">
    <location>
        <begin position="215"/>
        <end position="234"/>
    </location>
</feature>
<feature type="transmembrane region" description="Helical" evidence="10">
    <location>
        <begin position="139"/>
        <end position="158"/>
    </location>
</feature>
<dbReference type="InterPro" id="IPR005829">
    <property type="entry name" value="Sugar_transporter_CS"/>
</dbReference>
<sequence>MNTKQALHGESASGIASVDGMRDSTSGDSSANAAVDPKLLRRAAFASFIGNFVEWFDYASYGYLATIIAVVFFPKTDGSAGLLAAYGVFAISFIVRPVGGIVWGHFGDKIGRRASLSLSILIMSASTFVIALLPTYAQVGVLAPVLLLLVRVVQGFSASGEYAGASAFLAEYAPSNRRGFYTSIVPASTAAGLLFGSILIAIMHAVLSSEQLHSFGWRLPFLLAAPFGLIGRYIRVKLEDTPRFKALEQQSHVARAPIAELLGKHRGKMLIAFGVTCLNAVAFYLVLSYMPTYLSTELGMDETASFIAATISLTAYIGLIFVMGALSDRLGRKSMLIGASILFAVLTVPLFKGLGGAGFMTIVAIQIAFGALLTMNDGTLPCFLSEIFPTRVRYSGFAFCFNAANALFGGTAPLVATWLIGATGSKLAPAWYLVGAAIVALIAMSVSRETSHAPLADE</sequence>
<dbReference type="PROSITE" id="PS00216">
    <property type="entry name" value="SUGAR_TRANSPORT_1"/>
    <property type="match status" value="1"/>
</dbReference>
<dbReference type="Pfam" id="PF07690">
    <property type="entry name" value="MFS_1"/>
    <property type="match status" value="1"/>
</dbReference>
<evidence type="ECO:0000259" key="11">
    <source>
        <dbReference type="PROSITE" id="PS50850"/>
    </source>
</evidence>
<dbReference type="GO" id="GO:0015293">
    <property type="term" value="F:symporter activity"/>
    <property type="evidence" value="ECO:0007669"/>
    <property type="project" value="UniProtKB-KW"/>
</dbReference>
<evidence type="ECO:0000256" key="5">
    <source>
        <dbReference type="ARBA" id="ARBA00022692"/>
    </source>
</evidence>
<dbReference type="Proteomes" id="UP000001192">
    <property type="component" value="Plasmid pBPHY01"/>
</dbReference>
<dbReference type="InterPro" id="IPR036259">
    <property type="entry name" value="MFS_trans_sf"/>
</dbReference>
<dbReference type="GO" id="GO:0005886">
    <property type="term" value="C:plasma membrane"/>
    <property type="evidence" value="ECO:0007669"/>
    <property type="project" value="UniProtKB-SubCell"/>
</dbReference>
<evidence type="ECO:0000256" key="9">
    <source>
        <dbReference type="SAM" id="MobiDB-lite"/>
    </source>
</evidence>
<keyword evidence="3" id="KW-0813">Transport</keyword>
<evidence type="ECO:0000256" key="6">
    <source>
        <dbReference type="ARBA" id="ARBA00022847"/>
    </source>
</evidence>
<feature type="transmembrane region" description="Helical" evidence="10">
    <location>
        <begin position="55"/>
        <end position="74"/>
    </location>
</feature>
<dbReference type="PROSITE" id="PS50850">
    <property type="entry name" value="MFS"/>
    <property type="match status" value="1"/>
</dbReference>
<evidence type="ECO:0000313" key="12">
    <source>
        <dbReference type="EMBL" id="ACC75314.1"/>
    </source>
</evidence>
<dbReference type="AlphaFoldDB" id="B2JWI7"/>
<protein>
    <submittedName>
        <fullName evidence="12">Major facilitator superfamily MFS_1</fullName>
    </submittedName>
</protein>
<comment type="subcellular location">
    <subcellularLocation>
        <location evidence="1">Cell membrane</location>
        <topology evidence="1">Multi-pass membrane protein</topology>
    </subcellularLocation>
</comment>
<reference evidence="13" key="1">
    <citation type="journal article" date="2014" name="Stand. Genomic Sci.">
        <title>Complete genome sequence of Burkholderia phymatum STM815(T), a broad host range and efficient nitrogen-fixing symbiont of Mimosa species.</title>
        <authorList>
            <person name="Moulin L."/>
            <person name="Klonowska A."/>
            <person name="Caroline B."/>
            <person name="Booth K."/>
            <person name="Vriezen J.A."/>
            <person name="Melkonian R."/>
            <person name="James E.K."/>
            <person name="Young J.P."/>
            <person name="Bena G."/>
            <person name="Hauser L."/>
            <person name="Land M."/>
            <person name="Kyrpides N."/>
            <person name="Bruce D."/>
            <person name="Chain P."/>
            <person name="Copeland A."/>
            <person name="Pitluck S."/>
            <person name="Woyke T."/>
            <person name="Lizotte-Waniewski M."/>
            <person name="Bristow J."/>
            <person name="Riley M."/>
        </authorList>
    </citation>
    <scope>NUCLEOTIDE SEQUENCE [LARGE SCALE GENOMIC DNA]</scope>
    <source>
        <strain evidence="13">DSM 17167 / CIP 108236 / LMG 21445 / STM815</strain>
        <plasmid evidence="13">Plasmid pBPHY01</plasmid>
    </source>
</reference>
<geneLocation type="plasmid" evidence="12 13">
    <name>pBPHY01</name>
</geneLocation>
<evidence type="ECO:0000256" key="4">
    <source>
        <dbReference type="ARBA" id="ARBA00022475"/>
    </source>
</evidence>
<keyword evidence="7 10" id="KW-1133">Transmembrane helix</keyword>
<comment type="similarity">
    <text evidence="2">Belongs to the major facilitator superfamily. Metabolite:H+ Symporter (MHS) family (TC 2.A.1.6) family.</text>
</comment>
<feature type="transmembrane region" description="Helical" evidence="10">
    <location>
        <begin position="357"/>
        <end position="375"/>
    </location>
</feature>
<feature type="transmembrane region" description="Helical" evidence="10">
    <location>
        <begin position="427"/>
        <end position="446"/>
    </location>
</feature>
<feature type="transmembrane region" description="Helical" evidence="10">
    <location>
        <begin position="179"/>
        <end position="203"/>
    </location>
</feature>
<dbReference type="PANTHER" id="PTHR43528:SF1">
    <property type="entry name" value="ALPHA-KETOGLUTARATE PERMEASE"/>
    <property type="match status" value="1"/>
</dbReference>
<feature type="transmembrane region" description="Helical" evidence="10">
    <location>
        <begin position="80"/>
        <end position="103"/>
    </location>
</feature>
<feature type="transmembrane region" description="Helical" evidence="10">
    <location>
        <begin position="270"/>
        <end position="291"/>
    </location>
</feature>
<dbReference type="InterPro" id="IPR011701">
    <property type="entry name" value="MFS"/>
</dbReference>
<feature type="region of interest" description="Disordered" evidence="9">
    <location>
        <begin position="1"/>
        <end position="32"/>
    </location>
</feature>
<keyword evidence="12" id="KW-0614">Plasmid</keyword>